<feature type="transmembrane region" description="Helical" evidence="1">
    <location>
        <begin position="170"/>
        <end position="193"/>
    </location>
</feature>
<dbReference type="GeneID" id="5409999"/>
<name>A7I9R6_METB6</name>
<keyword evidence="1" id="KW-1133">Transmembrane helix</keyword>
<feature type="transmembrane region" description="Helical" evidence="1">
    <location>
        <begin position="80"/>
        <end position="105"/>
    </location>
</feature>
<dbReference type="Proteomes" id="UP000002408">
    <property type="component" value="Chromosome"/>
</dbReference>
<dbReference type="InterPro" id="IPR002798">
    <property type="entry name" value="SpoIIM-like"/>
</dbReference>
<dbReference type="EMBL" id="CP000780">
    <property type="protein sequence ID" value="ABS56477.1"/>
    <property type="molecule type" value="Genomic_DNA"/>
</dbReference>
<protein>
    <recommendedName>
        <fullName evidence="4">Stage II sporulation protein M</fullName>
    </recommendedName>
</protein>
<evidence type="ECO:0000256" key="1">
    <source>
        <dbReference type="SAM" id="Phobius"/>
    </source>
</evidence>
<dbReference type="PANTHER" id="PTHR35337:SF1">
    <property type="entry name" value="SLR1478 PROTEIN"/>
    <property type="match status" value="1"/>
</dbReference>
<feature type="transmembrane region" description="Helical" evidence="1">
    <location>
        <begin position="117"/>
        <end position="150"/>
    </location>
</feature>
<keyword evidence="1" id="KW-0472">Membrane</keyword>
<organism evidence="2 3">
    <name type="scientific">Methanoregula boonei (strain DSM 21154 / JCM 14090 / 6A8)</name>
    <dbReference type="NCBI Taxonomy" id="456442"/>
    <lineage>
        <taxon>Archaea</taxon>
        <taxon>Methanobacteriati</taxon>
        <taxon>Methanobacteriota</taxon>
        <taxon>Stenosarchaea group</taxon>
        <taxon>Methanomicrobia</taxon>
        <taxon>Methanomicrobiales</taxon>
        <taxon>Methanoregulaceae</taxon>
        <taxon>Methanoregula</taxon>
    </lineage>
</organism>
<evidence type="ECO:0000313" key="2">
    <source>
        <dbReference type="EMBL" id="ABS56477.1"/>
    </source>
</evidence>
<accession>A7I9R6</accession>
<dbReference type="eggNOG" id="arCOG01994">
    <property type="taxonomic scope" value="Archaea"/>
</dbReference>
<feature type="transmembrane region" description="Helical" evidence="1">
    <location>
        <begin position="13"/>
        <end position="35"/>
    </location>
</feature>
<evidence type="ECO:0008006" key="4">
    <source>
        <dbReference type="Google" id="ProtNLM"/>
    </source>
</evidence>
<dbReference type="RefSeq" id="WP_012107532.1">
    <property type="nucleotide sequence ID" value="NC_009712.1"/>
</dbReference>
<keyword evidence="3" id="KW-1185">Reference proteome</keyword>
<evidence type="ECO:0000313" key="3">
    <source>
        <dbReference type="Proteomes" id="UP000002408"/>
    </source>
</evidence>
<dbReference type="KEGG" id="mbn:Mboo_1962"/>
<dbReference type="HOGENOM" id="CLU_099320_0_1_2"/>
<dbReference type="Pfam" id="PF01944">
    <property type="entry name" value="SpoIIM"/>
    <property type="match status" value="1"/>
</dbReference>
<gene>
    <name evidence="2" type="ordered locus">Mboo_1962</name>
</gene>
<proteinExistence type="predicted"/>
<reference evidence="3" key="1">
    <citation type="journal article" date="2015" name="Microbiology">
        <title>Genome of Methanoregula boonei 6A8 reveals adaptations to oligotrophic peatland environments.</title>
        <authorList>
            <person name="Braeuer S."/>
            <person name="Cadillo-Quiroz H."/>
            <person name="Kyrpides N."/>
            <person name="Woyke T."/>
            <person name="Goodwin L."/>
            <person name="Detter C."/>
            <person name="Podell S."/>
            <person name="Yavitt J.B."/>
            <person name="Zinder S.H."/>
        </authorList>
    </citation>
    <scope>NUCLEOTIDE SEQUENCE [LARGE SCALE GENOMIC DNA]</scope>
    <source>
        <strain evidence="3">DSM 21154 / JCM 14090 / 6A8</strain>
    </source>
</reference>
<dbReference type="AlphaFoldDB" id="A7I9R6"/>
<dbReference type="STRING" id="456442.Mboo_1962"/>
<sequence length="197" mass="21066">MSDSGVPTIQMRFLLRTTATVTILIFIISLIAGWIGTLHNPAIGNELLALFEKEIAGQITMDNPANMCMMIFANNLEACILLFLGGATFGILTLIILSLNGIVIGAVTEIISKGHSILFIAAAIIPHGIFEIPAFIIASTLGFCMAQSLIAEWYGVADTAADAQRFARLFLLYVLPLITVAAIVEAFITPAIIQMVA</sequence>
<keyword evidence="1" id="KW-0812">Transmembrane</keyword>
<dbReference type="PANTHER" id="PTHR35337">
    <property type="entry name" value="SLR1478 PROTEIN"/>
    <property type="match status" value="1"/>
</dbReference>